<dbReference type="RefSeq" id="WP_265283243.1">
    <property type="nucleotide sequence ID" value="NZ_QZCW01000004.1"/>
</dbReference>
<dbReference type="Pfam" id="PF01041">
    <property type="entry name" value="DegT_DnrJ_EryC1"/>
    <property type="match status" value="1"/>
</dbReference>
<evidence type="ECO:0000256" key="2">
    <source>
        <dbReference type="RuleBase" id="RU004508"/>
    </source>
</evidence>
<protein>
    <submittedName>
        <fullName evidence="3">DegT/DnrJ/EryC1/StrS aminotransferase family protein</fullName>
    </submittedName>
</protein>
<evidence type="ECO:0000313" key="3">
    <source>
        <dbReference type="EMBL" id="MCW5323352.1"/>
    </source>
</evidence>
<comment type="similarity">
    <text evidence="1 2">Belongs to the DegT/DnrJ/EryC1 family.</text>
</comment>
<dbReference type="GeneID" id="77320862"/>
<sequence length="415" mass="46991">MKQLLRSQWTQTRRWLQGKPVRLQPLLCATLDRDDVALARAWRAQPGQWQSRAPVDEFTRQFCHWLGVRRGWAFMGGRAALYAIVQALELKAGDEVVLPAFTCQCVLNACTYQGVRVRWADIENQSFGMDADALSKVLGPATKAIMIQHSFGLINRDFERLLQLARERGLWVIEDCAHATGAEWRGRKLGTFGDIALFSSERSKIINTIHGGIVVAQHDTLARRMDAIHARAAVPSDAEIARLLNTVEYGWYVHKHRWRPFTAAWAEWRFGAQVLAQMQPEEFEGRFVPRYAQRMVAPVAALGLNQLAKMAHYQEKRRAGAAHWDAWCDKQGLRRPLVLPDSQPAYLRYPVLVEPQQRADLRWVADRLGMTAGVWFSSVTHPVARDSVGCPVGEDAVRRVLNLPTIFVEAVRASP</sequence>
<reference evidence="4" key="1">
    <citation type="submission" date="2023-07" db="EMBL/GenBank/DDBJ databases">
        <title>Verminephrobacter genomes.</title>
        <authorList>
            <person name="Lund M.B."/>
        </authorList>
    </citation>
    <scope>NUCLEOTIDE SEQUENCE [LARGE SCALE GENOMIC DNA]</scope>
    <source>
        <strain evidence="4">AtM5-05</strain>
    </source>
</reference>
<keyword evidence="3" id="KW-0032">Aminotransferase</keyword>
<accession>A0ABT3KYF6</accession>
<dbReference type="InterPro" id="IPR015422">
    <property type="entry name" value="PyrdxlP-dep_Trfase_small"/>
</dbReference>
<dbReference type="PANTHER" id="PTHR30244">
    <property type="entry name" value="TRANSAMINASE"/>
    <property type="match status" value="1"/>
</dbReference>
<dbReference type="Gene3D" id="3.40.640.10">
    <property type="entry name" value="Type I PLP-dependent aspartate aminotransferase-like (Major domain)"/>
    <property type="match status" value="1"/>
</dbReference>
<dbReference type="SUPFAM" id="SSF53383">
    <property type="entry name" value="PLP-dependent transferases"/>
    <property type="match status" value="1"/>
</dbReference>
<keyword evidence="2" id="KW-0663">Pyridoxal phosphate</keyword>
<dbReference type="GO" id="GO:0008483">
    <property type="term" value="F:transaminase activity"/>
    <property type="evidence" value="ECO:0007669"/>
    <property type="project" value="UniProtKB-KW"/>
</dbReference>
<organism evidence="3 4">
    <name type="scientific">Verminephrobacter aporrectodeae subsp. tuberculatae</name>
    <dbReference type="NCBI Taxonomy" id="1110392"/>
    <lineage>
        <taxon>Bacteria</taxon>
        <taxon>Pseudomonadati</taxon>
        <taxon>Pseudomonadota</taxon>
        <taxon>Betaproteobacteria</taxon>
        <taxon>Burkholderiales</taxon>
        <taxon>Comamonadaceae</taxon>
        <taxon>Verminephrobacter</taxon>
    </lineage>
</organism>
<dbReference type="InterPro" id="IPR015421">
    <property type="entry name" value="PyrdxlP-dep_Trfase_major"/>
</dbReference>
<dbReference type="InterPro" id="IPR000653">
    <property type="entry name" value="DegT/StrS_aminotransferase"/>
</dbReference>
<dbReference type="InterPro" id="IPR015424">
    <property type="entry name" value="PyrdxlP-dep_Trfase"/>
</dbReference>
<dbReference type="PIRSF" id="PIRSF000390">
    <property type="entry name" value="PLP_StrS"/>
    <property type="match status" value="1"/>
</dbReference>
<dbReference type="EMBL" id="QZCW01000004">
    <property type="protein sequence ID" value="MCW5323352.1"/>
    <property type="molecule type" value="Genomic_DNA"/>
</dbReference>
<name>A0ABT3KYF6_9BURK</name>
<evidence type="ECO:0000256" key="1">
    <source>
        <dbReference type="ARBA" id="ARBA00037999"/>
    </source>
</evidence>
<keyword evidence="4" id="KW-1185">Reference proteome</keyword>
<gene>
    <name evidence="3" type="ORF">D5039_20060</name>
</gene>
<proteinExistence type="inferred from homology"/>
<dbReference type="Gene3D" id="3.90.1150.10">
    <property type="entry name" value="Aspartate Aminotransferase, domain 1"/>
    <property type="match status" value="1"/>
</dbReference>
<dbReference type="Proteomes" id="UP001208935">
    <property type="component" value="Unassembled WGS sequence"/>
</dbReference>
<dbReference type="PANTHER" id="PTHR30244:SF34">
    <property type="entry name" value="DTDP-4-AMINO-4,6-DIDEOXYGALACTOSE TRANSAMINASE"/>
    <property type="match status" value="1"/>
</dbReference>
<keyword evidence="3" id="KW-0808">Transferase</keyword>
<comment type="caution">
    <text evidence="3">The sequence shown here is derived from an EMBL/GenBank/DDBJ whole genome shotgun (WGS) entry which is preliminary data.</text>
</comment>
<evidence type="ECO:0000313" key="4">
    <source>
        <dbReference type="Proteomes" id="UP001208935"/>
    </source>
</evidence>